<feature type="region of interest" description="Disordered" evidence="7">
    <location>
        <begin position="151"/>
        <end position="171"/>
    </location>
</feature>
<dbReference type="SUPFAM" id="SSF50447">
    <property type="entry name" value="Translation proteins"/>
    <property type="match status" value="2"/>
</dbReference>
<dbReference type="InterPro" id="IPR053905">
    <property type="entry name" value="EF-G-like_DII"/>
</dbReference>
<dbReference type="GO" id="GO:0003743">
    <property type="term" value="F:translation initiation factor activity"/>
    <property type="evidence" value="ECO:0007669"/>
    <property type="project" value="UniProtKB-KW"/>
</dbReference>
<dbReference type="EMBL" id="CAJHNH020001711">
    <property type="protein sequence ID" value="CAG5124153.1"/>
    <property type="molecule type" value="Genomic_DNA"/>
</dbReference>
<comment type="function">
    <text evidence="6">One of the essential components for the initiation of protein synthesis. Protects formylmethionyl-tRNA from spontaneous hydrolysis and promotes its binding to the 30S ribosomal subunits. Also involved in the hydrolysis of GTP during the formation of the 70S ribosomal complex.</text>
</comment>
<dbReference type="InterPro" id="IPR005225">
    <property type="entry name" value="Small_GTP-bd"/>
</dbReference>
<dbReference type="SUPFAM" id="SSF52540">
    <property type="entry name" value="P-loop containing nucleoside triphosphate hydrolases"/>
    <property type="match status" value="1"/>
</dbReference>
<evidence type="ECO:0000259" key="8">
    <source>
        <dbReference type="PROSITE" id="PS51722"/>
    </source>
</evidence>
<keyword evidence="5" id="KW-0342">GTP-binding</keyword>
<evidence type="ECO:0000256" key="5">
    <source>
        <dbReference type="ARBA" id="ARBA00023134"/>
    </source>
</evidence>
<dbReference type="Pfam" id="PF22042">
    <property type="entry name" value="EF-G_D2"/>
    <property type="match status" value="1"/>
</dbReference>
<organism evidence="9 10">
    <name type="scientific">Candidula unifasciata</name>
    <dbReference type="NCBI Taxonomy" id="100452"/>
    <lineage>
        <taxon>Eukaryota</taxon>
        <taxon>Metazoa</taxon>
        <taxon>Spiralia</taxon>
        <taxon>Lophotrochozoa</taxon>
        <taxon>Mollusca</taxon>
        <taxon>Gastropoda</taxon>
        <taxon>Heterobranchia</taxon>
        <taxon>Euthyneura</taxon>
        <taxon>Panpulmonata</taxon>
        <taxon>Eupulmonata</taxon>
        <taxon>Stylommatophora</taxon>
        <taxon>Helicina</taxon>
        <taxon>Helicoidea</taxon>
        <taxon>Geomitridae</taxon>
        <taxon>Candidula</taxon>
    </lineage>
</organism>
<dbReference type="GO" id="GO:0005525">
    <property type="term" value="F:GTP binding"/>
    <property type="evidence" value="ECO:0007669"/>
    <property type="project" value="UniProtKB-KW"/>
</dbReference>
<evidence type="ECO:0000256" key="6">
    <source>
        <dbReference type="ARBA" id="ARBA00025162"/>
    </source>
</evidence>
<dbReference type="InterPro" id="IPR009000">
    <property type="entry name" value="Transl_B-barrel_sf"/>
</dbReference>
<dbReference type="CDD" id="cd01887">
    <property type="entry name" value="IF2_eIF5B"/>
    <property type="match status" value="1"/>
</dbReference>
<dbReference type="InterPro" id="IPR000795">
    <property type="entry name" value="T_Tr_GTP-bd_dom"/>
</dbReference>
<evidence type="ECO:0000256" key="3">
    <source>
        <dbReference type="ARBA" id="ARBA00022741"/>
    </source>
</evidence>
<evidence type="ECO:0000256" key="1">
    <source>
        <dbReference type="ARBA" id="ARBA00007733"/>
    </source>
</evidence>
<reference evidence="9" key="1">
    <citation type="submission" date="2021-04" db="EMBL/GenBank/DDBJ databases">
        <authorList>
            <consortium name="Molecular Ecology Group"/>
        </authorList>
    </citation>
    <scope>NUCLEOTIDE SEQUENCE</scope>
</reference>
<dbReference type="CDD" id="cd03702">
    <property type="entry name" value="IF2_mtIF2_II"/>
    <property type="match status" value="1"/>
</dbReference>
<sequence length="724" mass="80842">MTTWCILSSMFRRFKCSKRGLEMSLRACVQAQKMQAGAQLDLCARGMMGCINTRLLHIGHQDLSKRLPPGVQQKRKPLKMTKGISLSRVHVHNGMTIEMLAAAMNKSMDHVYEVLFHIPKTECYDHDEAVLDQQTIIDVVKKSGMIPEFVSKKEEEEEKNEDVVRQPPPDPSVLVRRPPVVTIMGHVDHGKTTLLDKLRNSNVVDSEFGGITQHTGAFLVTLQSGESICFLDTPGHAAFSAMRARGADLTDIIILVVAADDGVMPQTIESIRHAESAGVPIIVAINKIDKQNANVERTKQMLLEHQIQLEEFGGDVQAVPISALKGVNLAELQEAIVTQAELMNLKGDPVGLVEGRVVDARLDEKRGRLAMAVIQRGTLRKGQYLIAGTAWAKVRAMFDDRGNPVQQVQPGMPVEILGWKETPSAGDEILQVKEEAELKRAVAWRLAQQMKVKQEQDAAVINELRSEHDKEYTAALVTRRQQGFYRARQTGPRRKEITHEDEPQFSLVIKGDVDGTVDALLDVLDTYKSRMCRLDLIHFGVGHVTESDVEIAADFNGEVYAFNVQVPEKVAALAKSKQVPIKKHNIIYRLFEDLIASINKRLPKIKEDVIKGEAKVLQVFQVTLPNKKKSYVAGCRCTFGSMSKKLKVKVMRDGEVVCEGSVVSLKHFKNEVDSVKKEEEFGISLSDQDFVFQPQDMIVSYEVKDVDQEIDWNPGFVGKSSVRD</sequence>
<feature type="domain" description="Tr-type G" evidence="8">
    <location>
        <begin position="176"/>
        <end position="346"/>
    </location>
</feature>
<keyword evidence="2" id="KW-0396">Initiation factor</keyword>
<protein>
    <recommendedName>
        <fullName evidence="8">Tr-type G domain-containing protein</fullName>
    </recommendedName>
</protein>
<evidence type="ECO:0000313" key="10">
    <source>
        <dbReference type="Proteomes" id="UP000678393"/>
    </source>
</evidence>
<dbReference type="FunFam" id="2.40.30.10:FF:000007">
    <property type="entry name" value="Translation initiation factor IF-2"/>
    <property type="match status" value="1"/>
</dbReference>
<evidence type="ECO:0000256" key="4">
    <source>
        <dbReference type="ARBA" id="ARBA00022917"/>
    </source>
</evidence>
<dbReference type="Gene3D" id="3.40.50.10050">
    <property type="entry name" value="Translation initiation factor IF- 2, domain 3"/>
    <property type="match status" value="1"/>
</dbReference>
<dbReference type="FunFam" id="3.40.50.300:FF:000019">
    <property type="entry name" value="Translation initiation factor IF-2"/>
    <property type="match status" value="1"/>
</dbReference>
<dbReference type="FunFam" id="2.40.30.10:FF:000008">
    <property type="entry name" value="Translation initiation factor IF-2"/>
    <property type="match status" value="1"/>
</dbReference>
<evidence type="ECO:0000256" key="2">
    <source>
        <dbReference type="ARBA" id="ARBA00022540"/>
    </source>
</evidence>
<dbReference type="GO" id="GO:0003924">
    <property type="term" value="F:GTPase activity"/>
    <property type="evidence" value="ECO:0007669"/>
    <property type="project" value="InterPro"/>
</dbReference>
<dbReference type="InterPro" id="IPR044145">
    <property type="entry name" value="IF2_II"/>
</dbReference>
<dbReference type="Proteomes" id="UP000678393">
    <property type="component" value="Unassembled WGS sequence"/>
</dbReference>
<dbReference type="FunFam" id="3.40.50.10050:FF:000001">
    <property type="entry name" value="Translation initiation factor IF-2"/>
    <property type="match status" value="1"/>
</dbReference>
<dbReference type="Pfam" id="PF11987">
    <property type="entry name" value="IF-2"/>
    <property type="match status" value="1"/>
</dbReference>
<evidence type="ECO:0000313" key="9">
    <source>
        <dbReference type="EMBL" id="CAG5124153.1"/>
    </source>
</evidence>
<evidence type="ECO:0000256" key="7">
    <source>
        <dbReference type="SAM" id="MobiDB-lite"/>
    </source>
</evidence>
<proteinExistence type="inferred from homology"/>
<dbReference type="Gene3D" id="3.40.50.300">
    <property type="entry name" value="P-loop containing nucleotide triphosphate hydrolases"/>
    <property type="match status" value="1"/>
</dbReference>
<accession>A0A8S3Z3S4</accession>
<dbReference type="Gene3D" id="2.40.30.10">
    <property type="entry name" value="Translation factors"/>
    <property type="match status" value="2"/>
</dbReference>
<dbReference type="GO" id="GO:0005737">
    <property type="term" value="C:cytoplasm"/>
    <property type="evidence" value="ECO:0007669"/>
    <property type="project" value="TreeGrafter"/>
</dbReference>
<keyword evidence="4" id="KW-0648">Protein biosynthesis</keyword>
<dbReference type="CDD" id="cd03692">
    <property type="entry name" value="mtIF2_IVc"/>
    <property type="match status" value="1"/>
</dbReference>
<dbReference type="Pfam" id="PF00009">
    <property type="entry name" value="GTP_EFTU"/>
    <property type="match status" value="1"/>
</dbReference>
<dbReference type="PANTHER" id="PTHR43381">
    <property type="entry name" value="TRANSLATION INITIATION FACTOR IF-2-RELATED"/>
    <property type="match status" value="1"/>
</dbReference>
<keyword evidence="10" id="KW-1185">Reference proteome</keyword>
<dbReference type="InterPro" id="IPR036925">
    <property type="entry name" value="TIF_IF2_dom3_sf"/>
</dbReference>
<dbReference type="AlphaFoldDB" id="A0A8S3Z3S4"/>
<dbReference type="InterPro" id="IPR015760">
    <property type="entry name" value="TIF_IF2"/>
</dbReference>
<comment type="caution">
    <text evidence="9">The sequence shown here is derived from an EMBL/GenBank/DDBJ whole genome shotgun (WGS) entry which is preliminary data.</text>
</comment>
<dbReference type="InterPro" id="IPR027417">
    <property type="entry name" value="P-loop_NTPase"/>
</dbReference>
<gene>
    <name evidence="9" type="ORF">CUNI_LOCUS9711</name>
</gene>
<dbReference type="PANTHER" id="PTHR43381:SF20">
    <property type="entry name" value="TRANSLATION INITIATION FACTOR IF-2, MITOCHONDRIAL"/>
    <property type="match status" value="1"/>
</dbReference>
<keyword evidence="3" id="KW-0547">Nucleotide-binding</keyword>
<dbReference type="SUPFAM" id="SSF52156">
    <property type="entry name" value="Initiation factor IF2/eIF5b, domain 3"/>
    <property type="match status" value="1"/>
</dbReference>
<dbReference type="InterPro" id="IPR023115">
    <property type="entry name" value="TIF_IF2_dom3"/>
</dbReference>
<dbReference type="NCBIfam" id="TIGR00231">
    <property type="entry name" value="small_GTP"/>
    <property type="match status" value="1"/>
</dbReference>
<dbReference type="PROSITE" id="PS51722">
    <property type="entry name" value="G_TR_2"/>
    <property type="match status" value="1"/>
</dbReference>
<name>A0A8S3Z3S4_9EUPU</name>
<comment type="similarity">
    <text evidence="1">Belongs to the TRAFAC class translation factor GTPase superfamily. Classic translation factor GTPase family. IF-2 subfamily.</text>
</comment>
<dbReference type="OrthoDB" id="361630at2759"/>